<dbReference type="CDD" id="cd00054">
    <property type="entry name" value="EGF_CA"/>
    <property type="match status" value="1"/>
</dbReference>
<dbReference type="SUPFAM" id="SSF51110">
    <property type="entry name" value="alpha-D-mannose-specific plant lectins"/>
    <property type="match status" value="1"/>
</dbReference>
<protein>
    <recommendedName>
        <fullName evidence="2">non-specific serine/threonine protein kinase</fullName>
        <ecNumber evidence="2">2.7.11.1</ecNumber>
    </recommendedName>
</protein>
<comment type="caution">
    <text evidence="23">The sequence shown here is derived from an EMBL/GenBank/DDBJ whole genome shotgun (WGS) entry which is preliminary data.</text>
</comment>
<evidence type="ECO:0000313" key="24">
    <source>
        <dbReference type="Proteomes" id="UP001179952"/>
    </source>
</evidence>
<evidence type="ECO:0000256" key="2">
    <source>
        <dbReference type="ARBA" id="ARBA00012513"/>
    </source>
</evidence>
<evidence type="ECO:0000256" key="16">
    <source>
        <dbReference type="ARBA" id="ARBA00047899"/>
    </source>
</evidence>
<reference evidence="23" key="1">
    <citation type="journal article" date="2023" name="Nat. Commun.">
        <title>Diploid and tetraploid genomes of Acorus and the evolution of monocots.</title>
        <authorList>
            <person name="Ma L."/>
            <person name="Liu K.W."/>
            <person name="Li Z."/>
            <person name="Hsiao Y.Y."/>
            <person name="Qi Y."/>
            <person name="Fu T."/>
            <person name="Tang G.D."/>
            <person name="Zhang D."/>
            <person name="Sun W.H."/>
            <person name="Liu D.K."/>
            <person name="Li Y."/>
            <person name="Chen G.Z."/>
            <person name="Liu X.D."/>
            <person name="Liao X.Y."/>
            <person name="Jiang Y.T."/>
            <person name="Yu X."/>
            <person name="Hao Y."/>
            <person name="Huang J."/>
            <person name="Zhao X.W."/>
            <person name="Ke S."/>
            <person name="Chen Y.Y."/>
            <person name="Wu W.L."/>
            <person name="Hsu J.L."/>
            <person name="Lin Y.F."/>
            <person name="Huang M.D."/>
            <person name="Li C.Y."/>
            <person name="Huang L."/>
            <person name="Wang Z.W."/>
            <person name="Zhao X."/>
            <person name="Zhong W.Y."/>
            <person name="Peng D.H."/>
            <person name="Ahmad S."/>
            <person name="Lan S."/>
            <person name="Zhang J.S."/>
            <person name="Tsai W.C."/>
            <person name="Van de Peer Y."/>
            <person name="Liu Z.J."/>
        </authorList>
    </citation>
    <scope>NUCLEOTIDE SEQUENCE</scope>
    <source>
        <strain evidence="23">SCP</strain>
    </source>
</reference>
<dbReference type="Gene3D" id="2.90.10.10">
    <property type="entry name" value="Bulb-type lectin domain"/>
    <property type="match status" value="1"/>
</dbReference>
<dbReference type="GO" id="GO:0016020">
    <property type="term" value="C:membrane"/>
    <property type="evidence" value="ECO:0007669"/>
    <property type="project" value="UniProtKB-SubCell"/>
</dbReference>
<dbReference type="CDD" id="cd01098">
    <property type="entry name" value="PAN_AP_plant"/>
    <property type="match status" value="1"/>
</dbReference>
<proteinExistence type="predicted"/>
<dbReference type="EC" id="2.7.11.1" evidence="2"/>
<dbReference type="FunFam" id="1.10.510.10:FF:000621">
    <property type="entry name" value="Serine/threonine-protein kinase"/>
    <property type="match status" value="1"/>
</dbReference>
<evidence type="ECO:0000256" key="18">
    <source>
        <dbReference type="PROSITE-ProRule" id="PRU10141"/>
    </source>
</evidence>
<evidence type="ECO:0000256" key="8">
    <source>
        <dbReference type="ARBA" id="ARBA00022741"/>
    </source>
</evidence>
<evidence type="ECO:0000256" key="17">
    <source>
        <dbReference type="ARBA" id="ARBA00048679"/>
    </source>
</evidence>
<dbReference type="PROSITE" id="PS01186">
    <property type="entry name" value="EGF_2"/>
    <property type="match status" value="1"/>
</dbReference>
<keyword evidence="5" id="KW-0808">Transferase</keyword>
<dbReference type="GO" id="GO:0005524">
    <property type="term" value="F:ATP binding"/>
    <property type="evidence" value="ECO:0007669"/>
    <property type="project" value="UniProtKB-UniRule"/>
</dbReference>
<dbReference type="Gene3D" id="1.10.510.10">
    <property type="entry name" value="Transferase(Phosphotransferase) domain 1"/>
    <property type="match status" value="1"/>
</dbReference>
<evidence type="ECO:0000313" key="23">
    <source>
        <dbReference type="EMBL" id="KAK1263632.1"/>
    </source>
</evidence>
<dbReference type="Pfam" id="PF08276">
    <property type="entry name" value="PAN_2"/>
    <property type="match status" value="1"/>
</dbReference>
<feature type="chain" id="PRO_5043922593" description="non-specific serine/threonine protein kinase" evidence="20">
    <location>
        <begin position="22"/>
        <end position="778"/>
    </location>
</feature>
<keyword evidence="6 19" id="KW-0812">Transmembrane</keyword>
<dbReference type="InterPro" id="IPR000742">
    <property type="entry name" value="EGF"/>
</dbReference>
<feature type="domain" description="Protein kinase" evidence="21">
    <location>
        <begin position="471"/>
        <end position="761"/>
    </location>
</feature>
<keyword evidence="9 23" id="KW-0418">Kinase</keyword>
<feature type="domain" description="Apple" evidence="22">
    <location>
        <begin position="287"/>
        <end position="373"/>
    </location>
</feature>
<dbReference type="GO" id="GO:0048544">
    <property type="term" value="P:recognition of pollen"/>
    <property type="evidence" value="ECO:0007669"/>
    <property type="project" value="InterPro"/>
</dbReference>
<evidence type="ECO:0000256" key="3">
    <source>
        <dbReference type="ARBA" id="ARBA00022527"/>
    </source>
</evidence>
<dbReference type="AlphaFoldDB" id="A0AAV9AI21"/>
<evidence type="ECO:0000256" key="11">
    <source>
        <dbReference type="ARBA" id="ARBA00022989"/>
    </source>
</evidence>
<dbReference type="PANTHER" id="PTHR47974">
    <property type="entry name" value="OS07G0415500 PROTEIN"/>
    <property type="match status" value="1"/>
</dbReference>
<keyword evidence="10 18" id="KW-0067">ATP-binding</keyword>
<keyword evidence="24" id="KW-1185">Reference proteome</keyword>
<comment type="subcellular location">
    <subcellularLocation>
        <location evidence="1">Membrane</location>
        <topology evidence="1">Single-pass type I membrane protein</topology>
    </subcellularLocation>
</comment>
<keyword evidence="14" id="KW-0675">Receptor</keyword>
<dbReference type="InterPro" id="IPR000858">
    <property type="entry name" value="S_locus_glycoprot_dom"/>
</dbReference>
<dbReference type="InterPro" id="IPR017441">
    <property type="entry name" value="Protein_kinase_ATP_BS"/>
</dbReference>
<keyword evidence="13" id="KW-1015">Disulfide bond</keyword>
<keyword evidence="3" id="KW-0723">Serine/threonine-protein kinase</keyword>
<dbReference type="InterPro" id="IPR008271">
    <property type="entry name" value="Ser/Thr_kinase_AS"/>
</dbReference>
<dbReference type="EMBL" id="JAUJYN010000009">
    <property type="protein sequence ID" value="KAK1263632.1"/>
    <property type="molecule type" value="Genomic_DNA"/>
</dbReference>
<dbReference type="PROSITE" id="PS50011">
    <property type="entry name" value="PROTEIN_KINASE_DOM"/>
    <property type="match status" value="1"/>
</dbReference>
<dbReference type="PROSITE" id="PS00107">
    <property type="entry name" value="PROTEIN_KINASE_ATP"/>
    <property type="match status" value="1"/>
</dbReference>
<evidence type="ECO:0000256" key="13">
    <source>
        <dbReference type="ARBA" id="ARBA00023157"/>
    </source>
</evidence>
<dbReference type="GO" id="GO:0004674">
    <property type="term" value="F:protein serine/threonine kinase activity"/>
    <property type="evidence" value="ECO:0007669"/>
    <property type="project" value="UniProtKB-KW"/>
</dbReference>
<name>A0AAV9AI21_ACOGR</name>
<comment type="catalytic activity">
    <reaction evidence="17">
        <text>L-seryl-[protein] + ATP = O-phospho-L-seryl-[protein] + ADP + H(+)</text>
        <dbReference type="Rhea" id="RHEA:17989"/>
        <dbReference type="Rhea" id="RHEA-COMP:9863"/>
        <dbReference type="Rhea" id="RHEA-COMP:11604"/>
        <dbReference type="ChEBI" id="CHEBI:15378"/>
        <dbReference type="ChEBI" id="CHEBI:29999"/>
        <dbReference type="ChEBI" id="CHEBI:30616"/>
        <dbReference type="ChEBI" id="CHEBI:83421"/>
        <dbReference type="ChEBI" id="CHEBI:456216"/>
        <dbReference type="EC" id="2.7.11.1"/>
    </reaction>
</comment>
<dbReference type="Pfam" id="PF00954">
    <property type="entry name" value="S_locus_glycop"/>
    <property type="match status" value="1"/>
</dbReference>
<dbReference type="InterPro" id="IPR003609">
    <property type="entry name" value="Pan_app"/>
</dbReference>
<dbReference type="CDD" id="cd14066">
    <property type="entry name" value="STKc_IRAK"/>
    <property type="match status" value="1"/>
</dbReference>
<keyword evidence="8 18" id="KW-0547">Nucleotide-binding</keyword>
<comment type="catalytic activity">
    <reaction evidence="16">
        <text>L-threonyl-[protein] + ATP = O-phospho-L-threonyl-[protein] + ADP + H(+)</text>
        <dbReference type="Rhea" id="RHEA:46608"/>
        <dbReference type="Rhea" id="RHEA-COMP:11060"/>
        <dbReference type="Rhea" id="RHEA-COMP:11605"/>
        <dbReference type="ChEBI" id="CHEBI:15378"/>
        <dbReference type="ChEBI" id="CHEBI:30013"/>
        <dbReference type="ChEBI" id="CHEBI:30616"/>
        <dbReference type="ChEBI" id="CHEBI:61977"/>
        <dbReference type="ChEBI" id="CHEBI:456216"/>
        <dbReference type="EC" id="2.7.11.1"/>
    </reaction>
</comment>
<evidence type="ECO:0000259" key="22">
    <source>
        <dbReference type="PROSITE" id="PS50948"/>
    </source>
</evidence>
<evidence type="ECO:0000256" key="15">
    <source>
        <dbReference type="ARBA" id="ARBA00023180"/>
    </source>
</evidence>
<accession>A0AAV9AI21</accession>
<evidence type="ECO:0000259" key="21">
    <source>
        <dbReference type="PROSITE" id="PS50011"/>
    </source>
</evidence>
<keyword evidence="15" id="KW-0325">Glycoprotein</keyword>
<feature type="binding site" evidence="18">
    <location>
        <position position="500"/>
    </location>
    <ligand>
        <name>ATP</name>
        <dbReference type="ChEBI" id="CHEBI:30616"/>
    </ligand>
</feature>
<evidence type="ECO:0000256" key="4">
    <source>
        <dbReference type="ARBA" id="ARBA00022536"/>
    </source>
</evidence>
<evidence type="ECO:0000256" key="6">
    <source>
        <dbReference type="ARBA" id="ARBA00022692"/>
    </source>
</evidence>
<keyword evidence="12 19" id="KW-0472">Membrane</keyword>
<organism evidence="23 24">
    <name type="scientific">Acorus gramineus</name>
    <name type="common">Dwarf sweet flag</name>
    <dbReference type="NCBI Taxonomy" id="55184"/>
    <lineage>
        <taxon>Eukaryota</taxon>
        <taxon>Viridiplantae</taxon>
        <taxon>Streptophyta</taxon>
        <taxon>Embryophyta</taxon>
        <taxon>Tracheophyta</taxon>
        <taxon>Spermatophyta</taxon>
        <taxon>Magnoliopsida</taxon>
        <taxon>Liliopsida</taxon>
        <taxon>Acoraceae</taxon>
        <taxon>Acorus</taxon>
    </lineage>
</organism>
<dbReference type="InterPro" id="IPR036426">
    <property type="entry name" value="Bulb-type_lectin_dom_sf"/>
</dbReference>
<dbReference type="Gene3D" id="3.30.200.20">
    <property type="entry name" value="Phosphorylase Kinase, domain 1"/>
    <property type="match status" value="1"/>
</dbReference>
<reference evidence="23" key="2">
    <citation type="submission" date="2023-06" db="EMBL/GenBank/DDBJ databases">
        <authorList>
            <person name="Ma L."/>
            <person name="Liu K.-W."/>
            <person name="Li Z."/>
            <person name="Hsiao Y.-Y."/>
            <person name="Qi Y."/>
            <person name="Fu T."/>
            <person name="Tang G."/>
            <person name="Zhang D."/>
            <person name="Sun W.-H."/>
            <person name="Liu D.-K."/>
            <person name="Li Y."/>
            <person name="Chen G.-Z."/>
            <person name="Liu X.-D."/>
            <person name="Liao X.-Y."/>
            <person name="Jiang Y.-T."/>
            <person name="Yu X."/>
            <person name="Hao Y."/>
            <person name="Huang J."/>
            <person name="Zhao X.-W."/>
            <person name="Ke S."/>
            <person name="Chen Y.-Y."/>
            <person name="Wu W.-L."/>
            <person name="Hsu J.-L."/>
            <person name="Lin Y.-F."/>
            <person name="Huang M.-D."/>
            <person name="Li C.-Y."/>
            <person name="Huang L."/>
            <person name="Wang Z.-W."/>
            <person name="Zhao X."/>
            <person name="Zhong W.-Y."/>
            <person name="Peng D.-H."/>
            <person name="Ahmad S."/>
            <person name="Lan S."/>
            <person name="Zhang J.-S."/>
            <person name="Tsai W.-C."/>
            <person name="Van De Peer Y."/>
            <person name="Liu Z.-J."/>
        </authorList>
    </citation>
    <scope>NUCLEOTIDE SEQUENCE</scope>
    <source>
        <strain evidence="23">SCP</strain>
        <tissue evidence="23">Leaves</tissue>
    </source>
</reference>
<dbReference type="InterPro" id="IPR000719">
    <property type="entry name" value="Prot_kinase_dom"/>
</dbReference>
<evidence type="ECO:0000256" key="1">
    <source>
        <dbReference type="ARBA" id="ARBA00004479"/>
    </source>
</evidence>
<evidence type="ECO:0000256" key="7">
    <source>
        <dbReference type="ARBA" id="ARBA00022729"/>
    </source>
</evidence>
<dbReference type="SMART" id="SM00220">
    <property type="entry name" value="S_TKc"/>
    <property type="match status" value="1"/>
</dbReference>
<dbReference type="PANTHER" id="PTHR47974:SF6">
    <property type="entry name" value="NON-SPECIFIC SERINE_THREONINE PROTEIN KINASE"/>
    <property type="match status" value="1"/>
</dbReference>
<feature type="signal peptide" evidence="20">
    <location>
        <begin position="1"/>
        <end position="21"/>
    </location>
</feature>
<keyword evidence="11 19" id="KW-1133">Transmembrane helix</keyword>
<dbReference type="Pfam" id="PF00069">
    <property type="entry name" value="Pkinase"/>
    <property type="match status" value="1"/>
</dbReference>
<evidence type="ECO:0000256" key="10">
    <source>
        <dbReference type="ARBA" id="ARBA00022840"/>
    </source>
</evidence>
<dbReference type="InterPro" id="IPR011009">
    <property type="entry name" value="Kinase-like_dom_sf"/>
</dbReference>
<evidence type="ECO:0000256" key="12">
    <source>
        <dbReference type="ARBA" id="ARBA00023136"/>
    </source>
</evidence>
<keyword evidence="4" id="KW-0245">EGF-like domain</keyword>
<sequence>MTRLLWCTLPLLLFLPSITTAQPQILTSFNASDSPWFPTQNKLLISPSRTFTAGFLPSPTSSGSFTFSIFYTHFNSTVVWSSAPVSSSSPLSISPSGVLSLNNTSWTVPSTSPPNPQLTLLDSGALTFANWSSFKFPTDTILPEQIIPPTGKTLVNGKFSLVNATSLVFAPNDSYWSFTSNSNPVALLNLTSAGSLMFQDGTSLIAADVGAPNRLRRLTLGPDGNLKVYSAAPGSGNWTVVWRAIQERCTIHGTCGTGSICATLDGYDDFNCLCPPGFDRASDGQSCRRRIPLTPADDKFLRLDFVSFTDGATPLSDPSALNFEGCRSYCARNASCLAFGYKFSGSQSCVLNTRLVNGYWSPATELATFLRVSRRESATTNFTGMSTKLETTCPVRIRLPVPRSDSNSTTWNLAIICSLFAVELLAGVFSFYAFLKKYSKYRDMARTFGLELLPAGGPKRFTYAELKSATKDFSAVVGHGGFGVVYRGELPDHRIVAVKKLKSVGGGEAEFWAEVTIIARMHHLNLVRMWGFCAEKGQRLLVYEYIPNGSLDKYLFPANTSDGANAKERPILDWSIRYRIAVGVARAIAYLHEECLEWVLHCDIKPENILIEDDFCPKVSDFGLAKLAKKEDKVSMSKIRGTRGYMAPEWVIQREPITAKADVYSFGMVLLEIVSGIRNFEFRMSTLESEDWYFPKYAYEKVYRERKLEEILDKRIMESYDGRVHGGMVERMVKTAMWCLQDRPEARPSMGKVAKMLEGLVEITEPGRPTIFYLNDEE</sequence>
<evidence type="ECO:0000256" key="5">
    <source>
        <dbReference type="ARBA" id="ARBA00022679"/>
    </source>
</evidence>
<dbReference type="PIRSF" id="PIRSF000641">
    <property type="entry name" value="SRK"/>
    <property type="match status" value="1"/>
</dbReference>
<keyword evidence="7 20" id="KW-0732">Signal</keyword>
<dbReference type="InterPro" id="IPR024171">
    <property type="entry name" value="SRK-like_kinase"/>
</dbReference>
<evidence type="ECO:0000256" key="19">
    <source>
        <dbReference type="SAM" id="Phobius"/>
    </source>
</evidence>
<evidence type="ECO:0000256" key="20">
    <source>
        <dbReference type="SAM" id="SignalP"/>
    </source>
</evidence>
<gene>
    <name evidence="23" type="ORF">QJS04_geneDACA017445</name>
</gene>
<dbReference type="Proteomes" id="UP001179952">
    <property type="component" value="Unassembled WGS sequence"/>
</dbReference>
<feature type="transmembrane region" description="Helical" evidence="19">
    <location>
        <begin position="411"/>
        <end position="435"/>
    </location>
</feature>
<dbReference type="PROSITE" id="PS00108">
    <property type="entry name" value="PROTEIN_KINASE_ST"/>
    <property type="match status" value="1"/>
</dbReference>
<dbReference type="PROSITE" id="PS50948">
    <property type="entry name" value="PAN"/>
    <property type="match status" value="1"/>
</dbReference>
<dbReference type="FunFam" id="3.30.200.20:FF:000059">
    <property type="entry name" value="S-receptor-like serine/threonine-protein kinase"/>
    <property type="match status" value="1"/>
</dbReference>
<dbReference type="SUPFAM" id="SSF56112">
    <property type="entry name" value="Protein kinase-like (PK-like)"/>
    <property type="match status" value="1"/>
</dbReference>
<evidence type="ECO:0000256" key="9">
    <source>
        <dbReference type="ARBA" id="ARBA00022777"/>
    </source>
</evidence>
<evidence type="ECO:0000256" key="14">
    <source>
        <dbReference type="ARBA" id="ARBA00023170"/>
    </source>
</evidence>